<organism evidence="2 3">
    <name type="scientific">Pelobates cultripes</name>
    <name type="common">Western spadefoot toad</name>
    <dbReference type="NCBI Taxonomy" id="61616"/>
    <lineage>
        <taxon>Eukaryota</taxon>
        <taxon>Metazoa</taxon>
        <taxon>Chordata</taxon>
        <taxon>Craniata</taxon>
        <taxon>Vertebrata</taxon>
        <taxon>Euteleostomi</taxon>
        <taxon>Amphibia</taxon>
        <taxon>Batrachia</taxon>
        <taxon>Anura</taxon>
        <taxon>Pelobatoidea</taxon>
        <taxon>Pelobatidae</taxon>
        <taxon>Pelobates</taxon>
    </lineage>
</organism>
<accession>A0AAD1RX73</accession>
<name>A0AAD1RX73_PELCU</name>
<protein>
    <submittedName>
        <fullName evidence="2">Uncharacterized protein</fullName>
    </submittedName>
</protein>
<feature type="region of interest" description="Disordered" evidence="1">
    <location>
        <begin position="1"/>
        <end position="88"/>
    </location>
</feature>
<proteinExistence type="predicted"/>
<dbReference type="Proteomes" id="UP001295444">
    <property type="component" value="Chromosome 04"/>
</dbReference>
<feature type="compositionally biased region" description="Basic and acidic residues" evidence="1">
    <location>
        <begin position="66"/>
        <end position="88"/>
    </location>
</feature>
<feature type="non-terminal residue" evidence="2">
    <location>
        <position position="88"/>
    </location>
</feature>
<gene>
    <name evidence="2" type="ORF">PECUL_23A027593</name>
</gene>
<feature type="compositionally biased region" description="Basic and acidic residues" evidence="1">
    <location>
        <begin position="1"/>
        <end position="17"/>
    </location>
</feature>
<evidence type="ECO:0000313" key="2">
    <source>
        <dbReference type="EMBL" id="CAH2283328.1"/>
    </source>
</evidence>
<sequence>MGKSKGEPKEHHLEIGKAHHCQNCKQQGPGHGPARVRGPRAPPPPSHRQRDHHILSDIQNSGQFKPKTDRHGHVDSPGWRHDRNREKE</sequence>
<reference evidence="2" key="1">
    <citation type="submission" date="2022-03" db="EMBL/GenBank/DDBJ databases">
        <authorList>
            <person name="Alioto T."/>
            <person name="Alioto T."/>
            <person name="Gomez Garrido J."/>
        </authorList>
    </citation>
    <scope>NUCLEOTIDE SEQUENCE</scope>
</reference>
<evidence type="ECO:0000313" key="3">
    <source>
        <dbReference type="Proteomes" id="UP001295444"/>
    </source>
</evidence>
<evidence type="ECO:0000256" key="1">
    <source>
        <dbReference type="SAM" id="MobiDB-lite"/>
    </source>
</evidence>
<dbReference type="AlphaFoldDB" id="A0AAD1RX73"/>
<keyword evidence="3" id="KW-1185">Reference proteome</keyword>
<dbReference type="EMBL" id="OW240915">
    <property type="protein sequence ID" value="CAH2283328.1"/>
    <property type="molecule type" value="Genomic_DNA"/>
</dbReference>